<dbReference type="Gene3D" id="3.40.630.30">
    <property type="match status" value="1"/>
</dbReference>
<evidence type="ECO:0000256" key="3">
    <source>
        <dbReference type="ARBA" id="ARBA00038502"/>
    </source>
</evidence>
<dbReference type="InterPro" id="IPR051531">
    <property type="entry name" value="N-acetyltransferase"/>
</dbReference>
<dbReference type="Pfam" id="PF13302">
    <property type="entry name" value="Acetyltransf_3"/>
    <property type="match status" value="1"/>
</dbReference>
<dbReference type="PROSITE" id="PS51186">
    <property type="entry name" value="GNAT"/>
    <property type="match status" value="1"/>
</dbReference>
<dbReference type="Proteomes" id="UP001057580">
    <property type="component" value="Chromosome"/>
</dbReference>
<dbReference type="PANTHER" id="PTHR43792">
    <property type="entry name" value="GNAT FAMILY, PUTATIVE (AFU_ORTHOLOGUE AFUA_3G00765)-RELATED-RELATED"/>
    <property type="match status" value="1"/>
</dbReference>
<keyword evidence="2" id="KW-0012">Acyltransferase</keyword>
<dbReference type="RefSeq" id="WP_260594198.1">
    <property type="nucleotide sequence ID" value="NZ_CP104003.1"/>
</dbReference>
<dbReference type="InterPro" id="IPR016181">
    <property type="entry name" value="Acyl_CoA_acyltransferase"/>
</dbReference>
<keyword evidence="1" id="KW-0808">Transferase</keyword>
<name>A0A9E7R3J3_9EURY</name>
<dbReference type="EMBL" id="CP104003">
    <property type="protein sequence ID" value="UWM55146.1"/>
    <property type="molecule type" value="Genomic_DNA"/>
</dbReference>
<evidence type="ECO:0000256" key="2">
    <source>
        <dbReference type="ARBA" id="ARBA00023315"/>
    </source>
</evidence>
<dbReference type="AlphaFoldDB" id="A0A9E7R3J3"/>
<evidence type="ECO:0000313" key="6">
    <source>
        <dbReference type="Proteomes" id="UP001057580"/>
    </source>
</evidence>
<dbReference type="GeneID" id="74941242"/>
<dbReference type="GO" id="GO:0016747">
    <property type="term" value="F:acyltransferase activity, transferring groups other than amino-acyl groups"/>
    <property type="evidence" value="ECO:0007669"/>
    <property type="project" value="InterPro"/>
</dbReference>
<comment type="similarity">
    <text evidence="3">Belongs to the acetyltransferase family. RimJ subfamily.</text>
</comment>
<dbReference type="KEGG" id="ssai:N0B31_02430"/>
<dbReference type="SUPFAM" id="SSF55729">
    <property type="entry name" value="Acyl-CoA N-acyltransferases (Nat)"/>
    <property type="match status" value="1"/>
</dbReference>
<sequence>MTAPAFLRGERVHLRPLEADDLPFVRRLSQDPVVREPLGAVLPYTDRQQTEWFESLSPEDFTFLVYTPGTPTAPASEHERVGVAELADYFPQWGVAEVRGYVAPDHWDRGYATETLGLLCAYAFDTLGLHRLHATTQATNEAARRALGRNGFLEEGVSREHAFVRGDRVDVVRYGLLAPEWREQAARDDA</sequence>
<dbReference type="PANTHER" id="PTHR43792:SF8">
    <property type="entry name" value="[RIBOSOMAL PROTEIN US5]-ALANINE N-ACETYLTRANSFERASE"/>
    <property type="match status" value="1"/>
</dbReference>
<evidence type="ECO:0000259" key="4">
    <source>
        <dbReference type="PROSITE" id="PS51186"/>
    </source>
</evidence>
<evidence type="ECO:0000313" key="5">
    <source>
        <dbReference type="EMBL" id="UWM55146.1"/>
    </source>
</evidence>
<proteinExistence type="inferred from homology"/>
<gene>
    <name evidence="5" type="ORF">N0B31_02430</name>
</gene>
<organism evidence="5 6">
    <name type="scientific">Salinirubellus salinus</name>
    <dbReference type="NCBI Taxonomy" id="1364945"/>
    <lineage>
        <taxon>Archaea</taxon>
        <taxon>Methanobacteriati</taxon>
        <taxon>Methanobacteriota</taxon>
        <taxon>Stenosarchaea group</taxon>
        <taxon>Halobacteria</taxon>
        <taxon>Halobacteriales</taxon>
        <taxon>Natronomonadaceae</taxon>
        <taxon>Salinirubellus</taxon>
    </lineage>
</organism>
<protein>
    <submittedName>
        <fullName evidence="5">GNAT family N-acetyltransferase</fullName>
    </submittedName>
</protein>
<evidence type="ECO:0000256" key="1">
    <source>
        <dbReference type="ARBA" id="ARBA00022679"/>
    </source>
</evidence>
<keyword evidence="6" id="KW-1185">Reference proteome</keyword>
<accession>A0A9E7R3J3</accession>
<dbReference type="InterPro" id="IPR000182">
    <property type="entry name" value="GNAT_dom"/>
</dbReference>
<reference evidence="5" key="1">
    <citation type="submission" date="2022-09" db="EMBL/GenBank/DDBJ databases">
        <title>Diverse halophilic archaea isolated from saline environments.</title>
        <authorList>
            <person name="Cui H.-L."/>
        </authorList>
    </citation>
    <scope>NUCLEOTIDE SEQUENCE</scope>
    <source>
        <strain evidence="5">ZS-35-S2</strain>
    </source>
</reference>
<feature type="domain" description="N-acetyltransferase" evidence="4">
    <location>
        <begin position="12"/>
        <end position="179"/>
    </location>
</feature>